<evidence type="ECO:0000256" key="1">
    <source>
        <dbReference type="SAM" id="SignalP"/>
    </source>
</evidence>
<protein>
    <submittedName>
        <fullName evidence="2">Uncharacterized protein</fullName>
    </submittedName>
</protein>
<evidence type="ECO:0000313" key="2">
    <source>
        <dbReference type="EMBL" id="KDR77920.1"/>
    </source>
</evidence>
<dbReference type="AlphaFoldDB" id="A0A067T433"/>
<gene>
    <name evidence="2" type="ORF">GALMADRAFT_1293897</name>
</gene>
<evidence type="ECO:0000313" key="3">
    <source>
        <dbReference type="Proteomes" id="UP000027222"/>
    </source>
</evidence>
<proteinExistence type="predicted"/>
<dbReference type="EMBL" id="KL142375">
    <property type="protein sequence ID" value="KDR77920.1"/>
    <property type="molecule type" value="Genomic_DNA"/>
</dbReference>
<organism evidence="2 3">
    <name type="scientific">Galerina marginata (strain CBS 339.88)</name>
    <dbReference type="NCBI Taxonomy" id="685588"/>
    <lineage>
        <taxon>Eukaryota</taxon>
        <taxon>Fungi</taxon>
        <taxon>Dikarya</taxon>
        <taxon>Basidiomycota</taxon>
        <taxon>Agaricomycotina</taxon>
        <taxon>Agaricomycetes</taxon>
        <taxon>Agaricomycetidae</taxon>
        <taxon>Agaricales</taxon>
        <taxon>Agaricineae</taxon>
        <taxon>Strophariaceae</taxon>
        <taxon>Galerina</taxon>
    </lineage>
</organism>
<name>A0A067T433_GALM3</name>
<dbReference type="HOGENOM" id="CLU_2454898_0_0_1"/>
<reference evidence="3" key="1">
    <citation type="journal article" date="2014" name="Proc. Natl. Acad. Sci. U.S.A.">
        <title>Extensive sampling of basidiomycete genomes demonstrates inadequacy of the white-rot/brown-rot paradigm for wood decay fungi.</title>
        <authorList>
            <person name="Riley R."/>
            <person name="Salamov A.A."/>
            <person name="Brown D.W."/>
            <person name="Nagy L.G."/>
            <person name="Floudas D."/>
            <person name="Held B.W."/>
            <person name="Levasseur A."/>
            <person name="Lombard V."/>
            <person name="Morin E."/>
            <person name="Otillar R."/>
            <person name="Lindquist E.A."/>
            <person name="Sun H."/>
            <person name="LaButti K.M."/>
            <person name="Schmutz J."/>
            <person name="Jabbour D."/>
            <person name="Luo H."/>
            <person name="Baker S.E."/>
            <person name="Pisabarro A.G."/>
            <person name="Walton J.D."/>
            <person name="Blanchette R.A."/>
            <person name="Henrissat B."/>
            <person name="Martin F."/>
            <person name="Cullen D."/>
            <person name="Hibbett D.S."/>
            <person name="Grigoriev I.V."/>
        </authorList>
    </citation>
    <scope>NUCLEOTIDE SEQUENCE [LARGE SCALE GENOMIC DNA]</scope>
    <source>
        <strain evidence="3">CBS 339.88</strain>
    </source>
</reference>
<keyword evidence="1" id="KW-0732">Signal</keyword>
<feature type="signal peptide" evidence="1">
    <location>
        <begin position="1"/>
        <end position="35"/>
    </location>
</feature>
<sequence length="89" mass="9479">MTLEAPRRLNHRPIMYFPIIVLLSVVGLLPLHMQAAASSAVTCFLPGAQPRTPTICRQFCTNCCSANPTSAACDGTGDVQACEIACDNL</sequence>
<feature type="chain" id="PRO_5001646508" evidence="1">
    <location>
        <begin position="36"/>
        <end position="89"/>
    </location>
</feature>
<accession>A0A067T433</accession>
<dbReference type="Proteomes" id="UP000027222">
    <property type="component" value="Unassembled WGS sequence"/>
</dbReference>
<keyword evidence="3" id="KW-1185">Reference proteome</keyword>